<name>A0ABQ1YIC1_9BACL</name>
<evidence type="ECO:0000313" key="2">
    <source>
        <dbReference type="EMBL" id="GGH26982.1"/>
    </source>
</evidence>
<keyword evidence="1" id="KW-1133">Transmembrane helix</keyword>
<feature type="transmembrane region" description="Helical" evidence="1">
    <location>
        <begin position="116"/>
        <end position="137"/>
    </location>
</feature>
<accession>A0ABQ1YIC1</accession>
<keyword evidence="1" id="KW-0812">Transmembrane</keyword>
<feature type="transmembrane region" description="Helical" evidence="1">
    <location>
        <begin position="21"/>
        <end position="42"/>
    </location>
</feature>
<keyword evidence="1" id="KW-0472">Membrane</keyword>
<protein>
    <recommendedName>
        <fullName evidence="4">DUF1453 domain-containing protein</fullName>
    </recommendedName>
</protein>
<dbReference type="RefSeq" id="WP_188539748.1">
    <property type="nucleotide sequence ID" value="NZ_BMFT01000001.1"/>
</dbReference>
<keyword evidence="3" id="KW-1185">Reference proteome</keyword>
<proteinExistence type="predicted"/>
<comment type="caution">
    <text evidence="2">The sequence shown here is derived from an EMBL/GenBank/DDBJ whole genome shotgun (WGS) entry which is preliminary data.</text>
</comment>
<dbReference type="Proteomes" id="UP000659344">
    <property type="component" value="Unassembled WGS sequence"/>
</dbReference>
<organism evidence="2 3">
    <name type="scientific">Paenibacillus segetis</name>
    <dbReference type="NCBI Taxonomy" id="1325360"/>
    <lineage>
        <taxon>Bacteria</taxon>
        <taxon>Bacillati</taxon>
        <taxon>Bacillota</taxon>
        <taxon>Bacilli</taxon>
        <taxon>Bacillales</taxon>
        <taxon>Paenibacillaceae</taxon>
        <taxon>Paenibacillus</taxon>
    </lineage>
</organism>
<feature type="transmembrane region" description="Helical" evidence="1">
    <location>
        <begin position="48"/>
        <end position="69"/>
    </location>
</feature>
<evidence type="ECO:0000313" key="3">
    <source>
        <dbReference type="Proteomes" id="UP000659344"/>
    </source>
</evidence>
<evidence type="ECO:0000256" key="1">
    <source>
        <dbReference type="SAM" id="Phobius"/>
    </source>
</evidence>
<feature type="transmembrane region" description="Helical" evidence="1">
    <location>
        <begin position="90"/>
        <end position="110"/>
    </location>
</feature>
<reference evidence="3" key="1">
    <citation type="journal article" date="2019" name="Int. J. Syst. Evol. Microbiol.">
        <title>The Global Catalogue of Microorganisms (GCM) 10K type strain sequencing project: providing services to taxonomists for standard genome sequencing and annotation.</title>
        <authorList>
            <consortium name="The Broad Institute Genomics Platform"/>
            <consortium name="The Broad Institute Genome Sequencing Center for Infectious Disease"/>
            <person name="Wu L."/>
            <person name="Ma J."/>
        </authorList>
    </citation>
    <scope>NUCLEOTIDE SEQUENCE [LARGE SCALE GENOMIC DNA]</scope>
    <source>
        <strain evidence="3">CGMCC 1.12769</strain>
    </source>
</reference>
<gene>
    <name evidence="2" type="ORF">GCM10008013_28140</name>
</gene>
<dbReference type="EMBL" id="BMFT01000001">
    <property type="protein sequence ID" value="GGH26982.1"/>
    <property type="molecule type" value="Genomic_DNA"/>
</dbReference>
<evidence type="ECO:0008006" key="4">
    <source>
        <dbReference type="Google" id="ProtNLM"/>
    </source>
</evidence>
<sequence length="159" mass="17852">MLYNYLMIMVISVLLLARERVVRPHTLWILPALLTCAIGSVITSTFTLTIQNITTLLICGIAGIAVGIWRGNLERVRIHPTSGKITVQTPLIGILLFLSLFAIRAVIGYWGQSHNLVSLGNDMLLIPLVSACVRRYYVYMKFKQFKVAPTFKLESKPTF</sequence>